<evidence type="ECO:0000256" key="1">
    <source>
        <dbReference type="ARBA" id="ARBA00009762"/>
    </source>
</evidence>
<dbReference type="AlphaFoldDB" id="A0A0D0UZ72"/>
<dbReference type="GO" id="GO:0006269">
    <property type="term" value="P:DNA replication, synthesis of primer"/>
    <property type="evidence" value="ECO:0007669"/>
    <property type="project" value="UniProtKB-KW"/>
</dbReference>
<dbReference type="EC" id="2.7.7.-" evidence="9"/>
<evidence type="ECO:0000256" key="3">
    <source>
        <dbReference type="ARBA" id="ARBA00022515"/>
    </source>
</evidence>
<accession>A0A0D0UZ72</accession>
<evidence type="ECO:0000256" key="9">
    <source>
        <dbReference type="RuleBase" id="RU003514"/>
    </source>
</evidence>
<dbReference type="OrthoDB" id="19606at2759"/>
<evidence type="ECO:0000313" key="11">
    <source>
        <dbReference type="Proteomes" id="UP000053392"/>
    </source>
</evidence>
<evidence type="ECO:0000256" key="8">
    <source>
        <dbReference type="ARBA" id="ARBA00023163"/>
    </source>
</evidence>
<name>A0A0D0UZ72_9TREE</name>
<dbReference type="NCBIfam" id="TIGR00335">
    <property type="entry name" value="primase_sml"/>
    <property type="match status" value="1"/>
</dbReference>
<comment type="similarity">
    <text evidence="1 9">Belongs to the eukaryotic-type primase small subunit family.</text>
</comment>
<dbReference type="SUPFAM" id="SSF56747">
    <property type="entry name" value="Prim-pol domain"/>
    <property type="match status" value="1"/>
</dbReference>
<dbReference type="Gene3D" id="3.90.920.10">
    <property type="entry name" value="DNA primase, PRIM domain"/>
    <property type="match status" value="1"/>
</dbReference>
<dbReference type="FunFam" id="3.90.920.10:FF:000005">
    <property type="entry name" value="DNA primase"/>
    <property type="match status" value="1"/>
</dbReference>
<dbReference type="GO" id="GO:0005658">
    <property type="term" value="C:alpha DNA polymerase:primase complex"/>
    <property type="evidence" value="ECO:0007669"/>
    <property type="project" value="UniProtKB-ARBA"/>
</dbReference>
<keyword evidence="2 9" id="KW-0240">DNA-directed RNA polymerase</keyword>
<keyword evidence="3 9" id="KW-0639">Primosome</keyword>
<keyword evidence="11" id="KW-1185">Reference proteome</keyword>
<dbReference type="CDD" id="cd04860">
    <property type="entry name" value="AE_Prim_S"/>
    <property type="match status" value="1"/>
</dbReference>
<evidence type="ECO:0000256" key="6">
    <source>
        <dbReference type="ARBA" id="ARBA00022705"/>
    </source>
</evidence>
<evidence type="ECO:0000256" key="5">
    <source>
        <dbReference type="ARBA" id="ARBA00022695"/>
    </source>
</evidence>
<dbReference type="Pfam" id="PF01896">
    <property type="entry name" value="DNA_primase_S"/>
    <property type="match status" value="1"/>
</dbReference>
<dbReference type="Proteomes" id="UP000053392">
    <property type="component" value="Unassembled WGS sequence"/>
</dbReference>
<reference evidence="10 11" key="1">
    <citation type="submission" date="2015-01" db="EMBL/GenBank/DDBJ databases">
        <title>The Genome Sequence of Cryptococcus gattii Ram5.</title>
        <authorList>
            <consortium name="The Broad Institute Genomics Platform"/>
            <person name="Cuomo C."/>
            <person name="Litvintseva A."/>
            <person name="Chen Y."/>
            <person name="Heitman J."/>
            <person name="Sun S."/>
            <person name="Springer D."/>
            <person name="Dromer F."/>
            <person name="Young S."/>
            <person name="Zeng Q."/>
            <person name="Gargeya S."/>
            <person name="Abouelleil A."/>
            <person name="Alvarado L."/>
            <person name="Chapman S.B."/>
            <person name="Gainer-Dewar J."/>
            <person name="Goldberg J."/>
            <person name="Griggs A."/>
            <person name="Gujja S."/>
            <person name="Hansen M."/>
            <person name="Howarth C."/>
            <person name="Imamovic A."/>
            <person name="Larimer J."/>
            <person name="Murphy C."/>
            <person name="Naylor J."/>
            <person name="Pearson M."/>
            <person name="Priest M."/>
            <person name="Roberts A."/>
            <person name="Saif S."/>
            <person name="Shea T."/>
            <person name="Sykes S."/>
            <person name="Wortman J."/>
            <person name="Nusbaum C."/>
            <person name="Birren B."/>
        </authorList>
    </citation>
    <scope>NUCLEOTIDE SEQUENCE [LARGE SCALE GENOMIC DNA]</scope>
    <source>
        <strain evidence="10 11">Ram5</strain>
    </source>
</reference>
<evidence type="ECO:0000256" key="2">
    <source>
        <dbReference type="ARBA" id="ARBA00022478"/>
    </source>
</evidence>
<keyword evidence="6 9" id="KW-0235">DNA replication</keyword>
<dbReference type="GO" id="GO:0046872">
    <property type="term" value="F:metal ion binding"/>
    <property type="evidence" value="ECO:0007669"/>
    <property type="project" value="UniProtKB-KW"/>
</dbReference>
<keyword evidence="7" id="KW-0479">Metal-binding</keyword>
<dbReference type="InterPro" id="IPR014052">
    <property type="entry name" value="DNA_primase_ssu_euk/arc"/>
</dbReference>
<dbReference type="InterPro" id="IPR002755">
    <property type="entry name" value="DNA_primase_S"/>
</dbReference>
<dbReference type="EMBL" id="KN847906">
    <property type="protein sequence ID" value="KIR39499.1"/>
    <property type="molecule type" value="Genomic_DNA"/>
</dbReference>
<evidence type="ECO:0000313" key="10">
    <source>
        <dbReference type="EMBL" id="KIR39499.1"/>
    </source>
</evidence>
<evidence type="ECO:0000256" key="4">
    <source>
        <dbReference type="ARBA" id="ARBA00022679"/>
    </source>
</evidence>
<dbReference type="GO" id="GO:0003899">
    <property type="term" value="F:DNA-directed RNA polymerase activity"/>
    <property type="evidence" value="ECO:0007669"/>
    <property type="project" value="InterPro"/>
</dbReference>
<evidence type="ECO:0000256" key="7">
    <source>
        <dbReference type="ARBA" id="ARBA00022723"/>
    </source>
</evidence>
<keyword evidence="8" id="KW-0804">Transcription</keyword>
<dbReference type="PANTHER" id="PTHR10536">
    <property type="entry name" value="DNA PRIMASE SMALL SUBUNIT"/>
    <property type="match status" value="1"/>
</dbReference>
<sequence>MPVPVSEKQMVEYDASSPQVMQLFYRRLFPYRPLYLWLNQEQIPSKLFTHREFAFTLAGDVYLRYQSFNNVDEFKVSIARHIPSRFEIGPQYSARPKDRKTLASGALQPQRRELVFDIDMTDYDEIRTCCTDKTICKRCWGFIAAAVKVLDHSLRETFGFKHLLWVYSGRRGIHCWISDQTALDLTDDQRRALVTFLEVIKGGKEQSKKVNVRGPTGDAPLHPFLSEALETLKPLFSSLCIYDQDCFKGEKGWEALLAILPTDRAVIGPLRARWEKNPDSSSDDKWRELMSEIAKHKKEEAIMNKFTKAVEDVVLQYTYPRIDAEVSKHRNHLLKSPFCVHPGTGTLRKFYRVVQANTSQGRVCVPINPSLIDEFDPDTVPTVGQLLNELDNVKSEDPEATGRRMEDYEHTSLGPYVEMFEKHVAAILRDSRNAKRAVKAETLDF</sequence>
<keyword evidence="5" id="KW-0548">Nucleotidyltransferase</keyword>
<keyword evidence="4 9" id="KW-0808">Transferase</keyword>
<gene>
    <name evidence="10" type="ORF">I313_04522</name>
</gene>
<proteinExistence type="inferred from homology"/>
<organism evidence="10 11">
    <name type="scientific">Cryptococcus deuterogattii Ram5</name>
    <dbReference type="NCBI Taxonomy" id="1296110"/>
    <lineage>
        <taxon>Eukaryota</taxon>
        <taxon>Fungi</taxon>
        <taxon>Dikarya</taxon>
        <taxon>Basidiomycota</taxon>
        <taxon>Agaricomycotina</taxon>
        <taxon>Tremellomycetes</taxon>
        <taxon>Tremellales</taxon>
        <taxon>Cryptococcaceae</taxon>
        <taxon>Cryptococcus</taxon>
        <taxon>Cryptococcus gattii species complex</taxon>
    </lineage>
</organism>
<dbReference type="HOGENOM" id="CLU_028288_3_2_1"/>
<protein>
    <recommendedName>
        <fullName evidence="9">DNA primase</fullName>
        <ecNumber evidence="9">2.7.7.-</ecNumber>
    </recommendedName>
</protein>